<dbReference type="Proteomes" id="UP000813462">
    <property type="component" value="Unassembled WGS sequence"/>
</dbReference>
<comment type="subcellular location">
    <subcellularLocation>
        <location evidence="1">Membrane</location>
        <topology evidence="1">Single-pass membrane protein</topology>
    </subcellularLocation>
</comment>
<reference evidence="5" key="1">
    <citation type="journal article" date="2021" name="Front. Plant Sci.">
        <title>Chromosome-Scale Genome Assembly for Chinese Sour Jujube and Insights Into Its Genome Evolution and Domestication Signature.</title>
        <authorList>
            <person name="Shen L.-Y."/>
            <person name="Luo H."/>
            <person name="Wang X.-L."/>
            <person name="Wang X.-M."/>
            <person name="Qiu X.-J."/>
            <person name="Liu H."/>
            <person name="Zhou S.-S."/>
            <person name="Jia K.-H."/>
            <person name="Nie S."/>
            <person name="Bao Y.-T."/>
            <person name="Zhang R.-G."/>
            <person name="Yun Q.-Z."/>
            <person name="Chai Y.-H."/>
            <person name="Lu J.-Y."/>
            <person name="Li Y."/>
            <person name="Zhao S.-W."/>
            <person name="Mao J.-F."/>
            <person name="Jia S.-G."/>
            <person name="Mao Y.-M."/>
        </authorList>
    </citation>
    <scope>NUCLEOTIDE SEQUENCE</scope>
    <source>
        <strain evidence="5">AT0</strain>
        <tissue evidence="5">Leaf</tissue>
    </source>
</reference>
<organism evidence="5 6">
    <name type="scientific">Ziziphus jujuba var. spinosa</name>
    <dbReference type="NCBI Taxonomy" id="714518"/>
    <lineage>
        <taxon>Eukaryota</taxon>
        <taxon>Viridiplantae</taxon>
        <taxon>Streptophyta</taxon>
        <taxon>Embryophyta</taxon>
        <taxon>Tracheophyta</taxon>
        <taxon>Spermatophyta</taxon>
        <taxon>Magnoliopsida</taxon>
        <taxon>eudicotyledons</taxon>
        <taxon>Gunneridae</taxon>
        <taxon>Pentapetalae</taxon>
        <taxon>rosids</taxon>
        <taxon>fabids</taxon>
        <taxon>Rosales</taxon>
        <taxon>Rhamnaceae</taxon>
        <taxon>Paliureae</taxon>
        <taxon>Ziziphus</taxon>
    </lineage>
</organism>
<dbReference type="PANTHER" id="PTHR33355:SF15">
    <property type="entry name" value="WALL-ASSOCIATED RECEPTOR KINASE GALACTURONAN-BINDING DOMAIN-CONTAINING PROTEIN"/>
    <property type="match status" value="1"/>
</dbReference>
<evidence type="ECO:0000313" key="6">
    <source>
        <dbReference type="Proteomes" id="UP000813462"/>
    </source>
</evidence>
<evidence type="ECO:0000313" key="5">
    <source>
        <dbReference type="EMBL" id="KAH7512066.1"/>
    </source>
</evidence>
<name>A0A978UBC3_ZIZJJ</name>
<comment type="caution">
    <text evidence="5">The sequence shown here is derived from an EMBL/GenBank/DDBJ whole genome shotgun (WGS) entry which is preliminary data.</text>
</comment>
<dbReference type="Pfam" id="PF13947">
    <property type="entry name" value="GUB_WAK_bind"/>
    <property type="match status" value="1"/>
</dbReference>
<keyword evidence="2 3" id="KW-0732">Signal</keyword>
<protein>
    <recommendedName>
        <fullName evidence="4">Wall-associated receptor kinase galacturonan-binding domain-containing protein</fullName>
    </recommendedName>
</protein>
<feature type="signal peptide" evidence="3">
    <location>
        <begin position="1"/>
        <end position="24"/>
    </location>
</feature>
<dbReference type="Gene3D" id="1.10.510.10">
    <property type="entry name" value="Transferase(Phosphotransferase) domain 1"/>
    <property type="match status" value="1"/>
</dbReference>
<dbReference type="GO" id="GO:0030247">
    <property type="term" value="F:polysaccharide binding"/>
    <property type="evidence" value="ECO:0007669"/>
    <property type="project" value="InterPro"/>
</dbReference>
<feature type="chain" id="PRO_5037469863" description="Wall-associated receptor kinase galacturonan-binding domain-containing protein" evidence="3">
    <location>
        <begin position="25"/>
        <end position="385"/>
    </location>
</feature>
<gene>
    <name evidence="5" type="ORF">FEM48_Zijuj12G0051000</name>
</gene>
<proteinExistence type="predicted"/>
<evidence type="ECO:0000256" key="2">
    <source>
        <dbReference type="ARBA" id="ARBA00022729"/>
    </source>
</evidence>
<feature type="domain" description="Wall-associated receptor kinase galacturonan-binding" evidence="4">
    <location>
        <begin position="28"/>
        <end position="81"/>
    </location>
</feature>
<dbReference type="PANTHER" id="PTHR33355">
    <property type="entry name" value="WALL-ASSOCIATED RECEPTOR KINASE CARBOXY-TERMINAL PROTEIN-RELATED"/>
    <property type="match status" value="1"/>
</dbReference>
<dbReference type="EMBL" id="JAEACU010000012">
    <property type="protein sequence ID" value="KAH7512066.1"/>
    <property type="molecule type" value="Genomic_DNA"/>
</dbReference>
<evidence type="ECO:0000256" key="3">
    <source>
        <dbReference type="SAM" id="SignalP"/>
    </source>
</evidence>
<evidence type="ECO:0000256" key="1">
    <source>
        <dbReference type="ARBA" id="ARBA00004167"/>
    </source>
</evidence>
<sequence length="385" mass="42601">MPVFPYSCCFFFFFLLCLCHFCSSLKTCPACGQIEIPYPLSTSPNCGDPHYPLRCDFYSQKLYFDALNGSSYRVLRIMAPFQRLVIQPSPWLSASCVTQDMPVSEGIWLNQSLPFNITSSNTVFLLNCSPRLLVSPLNCTPSSLCHRYLESSGHVDSKRAAQCTSGVDPCCTFIAGGMPSAYKIRLHSSGCRAFRSILHLDIEKPANEWEEGLEIQWVPPPEPVCKTQMDCSGASKCSPTSVQGILRCLCNKGYHWDHVHGTCSKNKGKTAASLSIKVSSGVISFFIVAAILAAIGNAIDFSRDEDDVNLAIFVSQRAKTGALMEIVDQHLLDKEEASSDILASVKLFLDLALACLREKKEDRPAMKDVVQQLHYIIQVLNQEVC</sequence>
<evidence type="ECO:0000259" key="4">
    <source>
        <dbReference type="Pfam" id="PF13947"/>
    </source>
</evidence>
<dbReference type="InterPro" id="IPR025287">
    <property type="entry name" value="WAK_GUB"/>
</dbReference>
<dbReference type="AlphaFoldDB" id="A0A978UBC3"/>
<dbReference type="GO" id="GO:0016020">
    <property type="term" value="C:membrane"/>
    <property type="evidence" value="ECO:0007669"/>
    <property type="project" value="UniProtKB-SubCell"/>
</dbReference>
<accession>A0A978UBC3</accession>